<dbReference type="PROSITE" id="PS51304">
    <property type="entry name" value="GALECTIN"/>
    <property type="match status" value="1"/>
</dbReference>
<evidence type="ECO:0000313" key="5">
    <source>
        <dbReference type="Proteomes" id="UP001642540"/>
    </source>
</evidence>
<accession>A0ABP1RUC8</accession>
<dbReference type="CDD" id="cd00070">
    <property type="entry name" value="GLECT"/>
    <property type="match status" value="1"/>
</dbReference>
<dbReference type="InterPro" id="IPR013320">
    <property type="entry name" value="ConA-like_dom_sf"/>
</dbReference>
<proteinExistence type="predicted"/>
<dbReference type="InterPro" id="IPR044156">
    <property type="entry name" value="Galectin-like"/>
</dbReference>
<dbReference type="SMART" id="SM00276">
    <property type="entry name" value="GLECT"/>
    <property type="match status" value="1"/>
</dbReference>
<dbReference type="Proteomes" id="UP001642540">
    <property type="component" value="Unassembled WGS sequence"/>
</dbReference>
<dbReference type="PANTHER" id="PTHR11346">
    <property type="entry name" value="GALECTIN"/>
    <property type="match status" value="1"/>
</dbReference>
<evidence type="ECO:0000256" key="1">
    <source>
        <dbReference type="ARBA" id="ARBA00022734"/>
    </source>
</evidence>
<evidence type="ECO:0000256" key="2">
    <source>
        <dbReference type="RuleBase" id="RU102079"/>
    </source>
</evidence>
<dbReference type="SUPFAM" id="SSF49899">
    <property type="entry name" value="Concanavalin A-like lectins/glucanases"/>
    <property type="match status" value="1"/>
</dbReference>
<dbReference type="PANTHER" id="PTHR11346:SF147">
    <property type="entry name" value="GALECTIN"/>
    <property type="match status" value="1"/>
</dbReference>
<name>A0ABP1RUC8_9HEXA</name>
<dbReference type="EMBL" id="CAXLJM020000109">
    <property type="protein sequence ID" value="CAL8135931.1"/>
    <property type="molecule type" value="Genomic_DNA"/>
</dbReference>
<protein>
    <recommendedName>
        <fullName evidence="2">Galectin</fullName>
    </recommendedName>
</protein>
<organism evidence="4 5">
    <name type="scientific">Orchesella dallaii</name>
    <dbReference type="NCBI Taxonomy" id="48710"/>
    <lineage>
        <taxon>Eukaryota</taxon>
        <taxon>Metazoa</taxon>
        <taxon>Ecdysozoa</taxon>
        <taxon>Arthropoda</taxon>
        <taxon>Hexapoda</taxon>
        <taxon>Collembola</taxon>
        <taxon>Entomobryomorpha</taxon>
        <taxon>Entomobryoidea</taxon>
        <taxon>Orchesellidae</taxon>
        <taxon>Orchesellinae</taxon>
        <taxon>Orchesella</taxon>
    </lineage>
</organism>
<keyword evidence="1 2" id="KW-0430">Lectin</keyword>
<evidence type="ECO:0000313" key="4">
    <source>
        <dbReference type="EMBL" id="CAL8135931.1"/>
    </source>
</evidence>
<feature type="domain" description="Galectin" evidence="3">
    <location>
        <begin position="1"/>
        <end position="114"/>
    </location>
</feature>
<gene>
    <name evidence="4" type="ORF">ODALV1_LOCUS26209</name>
</gene>
<comment type="caution">
    <text evidence="4">The sequence shown here is derived from an EMBL/GenBank/DDBJ whole genome shotgun (WGS) entry which is preliminary data.</text>
</comment>
<dbReference type="SMART" id="SM00908">
    <property type="entry name" value="Gal-bind_lectin"/>
    <property type="match status" value="1"/>
</dbReference>
<dbReference type="Pfam" id="PF00337">
    <property type="entry name" value="Gal-bind_lectin"/>
    <property type="match status" value="1"/>
</dbReference>
<dbReference type="Gene3D" id="2.60.120.200">
    <property type="match status" value="1"/>
</dbReference>
<sequence>MITFDIDLSQGADCSIVVFHFNPRFAPQFVGKDANVVVRNTLSADGWGNEERHSPPFPFLKGKCFKIVIRCGHDLLQISVDGQSFVDYKHRLPLEDINFLSISNGIEVSVIEVSGPK</sequence>
<keyword evidence="5" id="KW-1185">Reference proteome</keyword>
<dbReference type="InterPro" id="IPR001079">
    <property type="entry name" value="Galectin_CRD"/>
</dbReference>
<reference evidence="4 5" key="1">
    <citation type="submission" date="2024-08" db="EMBL/GenBank/DDBJ databases">
        <authorList>
            <person name="Cucini C."/>
            <person name="Frati F."/>
        </authorList>
    </citation>
    <scope>NUCLEOTIDE SEQUENCE [LARGE SCALE GENOMIC DNA]</scope>
</reference>
<evidence type="ECO:0000259" key="3">
    <source>
        <dbReference type="PROSITE" id="PS51304"/>
    </source>
</evidence>